<name>A0A1M6HJR4_9ACTN</name>
<protein>
    <recommendedName>
        <fullName evidence="3">Catalytic LigB subunit of aromatic ring-opening dioxygenase</fullName>
    </recommendedName>
</protein>
<gene>
    <name evidence="1" type="ORF">SAMN05421803_104203</name>
</gene>
<dbReference type="Proteomes" id="UP000184452">
    <property type="component" value="Unassembled WGS sequence"/>
</dbReference>
<dbReference type="STRING" id="758803.SAMN05421803_104203"/>
<dbReference type="EMBL" id="FQZK01000004">
    <property type="protein sequence ID" value="SHJ22443.1"/>
    <property type="molecule type" value="Genomic_DNA"/>
</dbReference>
<dbReference type="Gene3D" id="3.40.830.10">
    <property type="entry name" value="LigB-like"/>
    <property type="match status" value="1"/>
</dbReference>
<organism evidence="1 2">
    <name type="scientific">Nocardiopsis flavescens</name>
    <dbReference type="NCBI Taxonomy" id="758803"/>
    <lineage>
        <taxon>Bacteria</taxon>
        <taxon>Bacillati</taxon>
        <taxon>Actinomycetota</taxon>
        <taxon>Actinomycetes</taxon>
        <taxon>Streptosporangiales</taxon>
        <taxon>Nocardiopsidaceae</taxon>
        <taxon>Nocardiopsis</taxon>
    </lineage>
</organism>
<evidence type="ECO:0000313" key="2">
    <source>
        <dbReference type="Proteomes" id="UP000184452"/>
    </source>
</evidence>
<accession>A0A1M6HJR4</accession>
<reference evidence="1 2" key="1">
    <citation type="submission" date="2016-11" db="EMBL/GenBank/DDBJ databases">
        <authorList>
            <person name="Jaros S."/>
            <person name="Januszkiewicz K."/>
            <person name="Wedrychowicz H."/>
        </authorList>
    </citation>
    <scope>NUCLEOTIDE SEQUENCE [LARGE SCALE GENOMIC DNA]</scope>
    <source>
        <strain evidence="1 2">CGMCC 4.5723</strain>
    </source>
</reference>
<evidence type="ECO:0000313" key="1">
    <source>
        <dbReference type="EMBL" id="SHJ22443.1"/>
    </source>
</evidence>
<proteinExistence type="predicted"/>
<sequence>MAREGGPLIVATAVCPSPPLLLRELTGGRDVAADLRKACEEAVGGLLAAAPDAIVVLGADERSARGVRGRIPLSAFGGPGERVPAAEALPTSLAVARRLLDDLGARVPVEMGTIAFGADPQETARRGREIAARPGRVGLLVVADAGARRGPRAPGHLDERTFAVDGAVRAALASGDTGALLALDPGLCAELLIGGRSALQAMAHALAGRPAAGPRLLYADDPFGVLYLVALWPGERP</sequence>
<keyword evidence="2" id="KW-1185">Reference proteome</keyword>
<dbReference type="AlphaFoldDB" id="A0A1M6HJR4"/>
<evidence type="ECO:0008006" key="3">
    <source>
        <dbReference type="Google" id="ProtNLM"/>
    </source>
</evidence>